<dbReference type="Proteomes" id="UP000196475">
    <property type="component" value="Unassembled WGS sequence"/>
</dbReference>
<dbReference type="GO" id="GO:0006541">
    <property type="term" value="P:glutamine metabolic process"/>
    <property type="evidence" value="ECO:0007669"/>
    <property type="project" value="InterPro"/>
</dbReference>
<feature type="binding site" evidence="8">
    <location>
        <position position="227"/>
    </location>
    <ligand>
        <name>L-glutamine</name>
        <dbReference type="ChEBI" id="CHEBI:58359"/>
    </ligand>
</feature>
<gene>
    <name evidence="8" type="primary">carA</name>
    <name evidence="10" type="ORF">BAA01_13070</name>
</gene>
<evidence type="ECO:0000256" key="7">
    <source>
        <dbReference type="ARBA" id="ARBA00048816"/>
    </source>
</evidence>
<keyword evidence="8" id="KW-0665">Pyrimidine biosynthesis</keyword>
<feature type="binding site" evidence="8">
    <location>
        <position position="296"/>
    </location>
    <ligand>
        <name>L-glutamine</name>
        <dbReference type="ChEBI" id="CHEBI:58359"/>
    </ligand>
</feature>
<dbReference type="UniPathway" id="UPA00068">
    <property type="reaction ID" value="UER00171"/>
</dbReference>
<sequence>MKAVLHLEDGTCFEGEAFGATGQVVGEVVLQTSMSGLEEILVDPTYCDQIVLMTYPLVGNGGLSRQKMEGRAPALRALIVSEPDWIAEDAERLSLDAWLRAHGVVGLYGMDTRKLARHLRDRGMMKGVLVSGQDSLSEEAVRSLLAAPQATDQVHRVSSREVLTWKTEKPRAGWRPTVVLMDFGVKRSFRELLLRSGCDVIQVPYDTDFLAISAYSPDGVFLSNGPGDPHSLAQVLPTISALVKKYPLFAVGLGHQLFALACGAKVAKMPLGHRGTNYPVQEVQTGKGWITAQHHGYDVLESSLEGTRLEVTYRLLHDGSVEGLRHRDYPAFSVQFHPDAHPGPTDTLFLFEQFVQLMANHRGGNA</sequence>
<comment type="caution">
    <text evidence="8">Lacks conserved residue(s) required for the propagation of feature annotation.</text>
</comment>
<feature type="domain" description="Carbamoyl-phosphate synthase small subunit N-terminal" evidence="9">
    <location>
        <begin position="1"/>
        <end position="130"/>
    </location>
</feature>
<dbReference type="InterPro" id="IPR006274">
    <property type="entry name" value="CarbamoylP_synth_ssu"/>
</dbReference>
<proteinExistence type="inferred from homology"/>
<feature type="active site" evidence="8">
    <location>
        <position position="337"/>
    </location>
</feature>
<keyword evidence="4 8" id="KW-0547">Nucleotide-binding</keyword>
<dbReference type="PANTHER" id="PTHR43418:SF7">
    <property type="entry name" value="CARBAMOYL-PHOSPHATE SYNTHASE SMALL CHAIN"/>
    <property type="match status" value="1"/>
</dbReference>
<dbReference type="SUPFAM" id="SSF52317">
    <property type="entry name" value="Class I glutamine amidotransferase-like"/>
    <property type="match status" value="1"/>
</dbReference>
<evidence type="ECO:0000256" key="3">
    <source>
        <dbReference type="ARBA" id="ARBA00022598"/>
    </source>
</evidence>
<feature type="active site" evidence="8">
    <location>
        <position position="339"/>
    </location>
</feature>
<accession>A0A1Y3PKZ6</accession>
<dbReference type="PROSITE" id="PS51273">
    <property type="entry name" value="GATASE_TYPE_1"/>
    <property type="match status" value="1"/>
</dbReference>
<comment type="caution">
    <text evidence="10">The sequence shown here is derived from an EMBL/GenBank/DDBJ whole genome shotgun (WGS) entry which is preliminary data.</text>
</comment>
<dbReference type="InterPro" id="IPR002474">
    <property type="entry name" value="CarbamoylP_synth_ssu_N"/>
</dbReference>
<comment type="pathway">
    <text evidence="1 8">Amino-acid biosynthesis; L-arginine biosynthesis; carbamoyl phosphate from bicarbonate: step 1/1.</text>
</comment>
<dbReference type="EMBL" id="LZRT01000070">
    <property type="protein sequence ID" value="OUM87734.1"/>
    <property type="molecule type" value="Genomic_DNA"/>
</dbReference>
<dbReference type="HAMAP" id="MF_01209">
    <property type="entry name" value="CPSase_S_chain"/>
    <property type="match status" value="1"/>
</dbReference>
<dbReference type="Gene3D" id="3.40.50.880">
    <property type="match status" value="1"/>
</dbReference>
<evidence type="ECO:0000256" key="1">
    <source>
        <dbReference type="ARBA" id="ARBA00005077"/>
    </source>
</evidence>
<evidence type="ECO:0000256" key="6">
    <source>
        <dbReference type="ARBA" id="ARBA00022962"/>
    </source>
</evidence>
<dbReference type="InterPro" id="IPR036480">
    <property type="entry name" value="CarbP_synth_ssu_N_sf"/>
</dbReference>
<comment type="subunit">
    <text evidence="8">Composed of two chains; the small (or glutamine) chain promotes the hydrolysis of glutamine to ammonia, which is used by the large (or ammonia) chain to synthesize carbamoyl phosphate. Tetramer of heterodimers (alpha,beta)4.</text>
</comment>
<keyword evidence="6 8" id="KW-0315">Glutamine amidotransferase</keyword>
<dbReference type="InterPro" id="IPR017926">
    <property type="entry name" value="GATASE"/>
</dbReference>
<feature type="binding site" evidence="8">
    <location>
        <position position="253"/>
    </location>
    <ligand>
        <name>L-glutamine</name>
        <dbReference type="ChEBI" id="CHEBI:58359"/>
    </ligand>
</feature>
<dbReference type="PANTHER" id="PTHR43418">
    <property type="entry name" value="MULTIFUNCTIONAL TRYPTOPHAN BIOSYNTHESIS PROTEIN-RELATED"/>
    <property type="match status" value="1"/>
</dbReference>
<evidence type="ECO:0000313" key="10">
    <source>
        <dbReference type="EMBL" id="OUM87734.1"/>
    </source>
</evidence>
<keyword evidence="3 8" id="KW-0436">Ligase</keyword>
<dbReference type="InterPro" id="IPR050472">
    <property type="entry name" value="Anth_synth/Amidotransfase"/>
</dbReference>
<dbReference type="Pfam" id="PF00117">
    <property type="entry name" value="GATase"/>
    <property type="match status" value="1"/>
</dbReference>
<dbReference type="NCBIfam" id="TIGR01368">
    <property type="entry name" value="CPSaseIIsmall"/>
    <property type="match status" value="1"/>
</dbReference>
<dbReference type="GO" id="GO:0004088">
    <property type="term" value="F:carbamoyl-phosphate synthase (glutamine-hydrolyzing) activity"/>
    <property type="evidence" value="ECO:0007669"/>
    <property type="project" value="UniProtKB-UniRule"/>
</dbReference>
<dbReference type="InterPro" id="IPR029062">
    <property type="entry name" value="Class_I_gatase-like"/>
</dbReference>
<dbReference type="GO" id="GO:0044205">
    <property type="term" value="P:'de novo' UMP biosynthetic process"/>
    <property type="evidence" value="ECO:0007669"/>
    <property type="project" value="UniProtKB-UniRule"/>
</dbReference>
<dbReference type="GO" id="GO:0005524">
    <property type="term" value="F:ATP binding"/>
    <property type="evidence" value="ECO:0007669"/>
    <property type="project" value="UniProtKB-UniRule"/>
</dbReference>
<comment type="catalytic activity">
    <reaction evidence="8">
        <text>L-glutamine + H2O = L-glutamate + NH4(+)</text>
        <dbReference type="Rhea" id="RHEA:15889"/>
        <dbReference type="ChEBI" id="CHEBI:15377"/>
        <dbReference type="ChEBI" id="CHEBI:28938"/>
        <dbReference type="ChEBI" id="CHEBI:29985"/>
        <dbReference type="ChEBI" id="CHEBI:58359"/>
    </reaction>
</comment>
<keyword evidence="8" id="KW-0028">Amino-acid biosynthesis</keyword>
<evidence type="ECO:0000256" key="4">
    <source>
        <dbReference type="ARBA" id="ARBA00022741"/>
    </source>
</evidence>
<dbReference type="EC" id="6.3.5.5" evidence="8"/>
<dbReference type="PRINTS" id="PR00099">
    <property type="entry name" value="CPSGATASE"/>
</dbReference>
<dbReference type="GO" id="GO:0006207">
    <property type="term" value="P:'de novo' pyrimidine nucleobase biosynthetic process"/>
    <property type="evidence" value="ECO:0007669"/>
    <property type="project" value="InterPro"/>
</dbReference>
<feature type="binding site" evidence="8">
    <location>
        <position position="225"/>
    </location>
    <ligand>
        <name>L-glutamine</name>
        <dbReference type="ChEBI" id="CHEBI:58359"/>
    </ligand>
</feature>
<dbReference type="SUPFAM" id="SSF52021">
    <property type="entry name" value="Carbamoyl phosphate synthetase, small subunit N-terminal domain"/>
    <property type="match status" value="1"/>
</dbReference>
<comment type="function">
    <text evidence="8">Small subunit of the glutamine-dependent carbamoyl phosphate synthetase (CPSase). CPSase catalyzes the formation of carbamoyl phosphate from the ammonia moiety of glutamine, carbonate, and phosphate donated by ATP, constituting the first step of 2 biosynthetic pathways, one leading to arginine and/or urea and the other to pyrimidine nucleotides. The small subunit (glutamine amidotransferase) binds and cleaves glutamine to supply the large subunit with the substrate ammonia.</text>
</comment>
<keyword evidence="5 8" id="KW-0067">ATP-binding</keyword>
<evidence type="ECO:0000256" key="2">
    <source>
        <dbReference type="ARBA" id="ARBA00007800"/>
    </source>
</evidence>
<dbReference type="PRINTS" id="PR00096">
    <property type="entry name" value="GATASE"/>
</dbReference>
<reference evidence="11" key="1">
    <citation type="submission" date="2016-06" db="EMBL/GenBank/DDBJ databases">
        <authorList>
            <person name="Nascimento L."/>
            <person name="Pereira R.V."/>
            <person name="Martins L.F."/>
            <person name="Quaggio R.B."/>
            <person name="Silva A.M."/>
            <person name="Setubal J.C."/>
        </authorList>
    </citation>
    <scope>NUCLEOTIDE SEQUENCE [LARGE SCALE GENOMIC DNA]</scope>
</reference>
<name>A0A1Y3PKZ6_9BACI</name>
<feature type="binding site" evidence="8">
    <location>
        <position position="297"/>
    </location>
    <ligand>
        <name>L-glutamine</name>
        <dbReference type="ChEBI" id="CHEBI:58359"/>
    </ligand>
</feature>
<dbReference type="InterPro" id="IPR035686">
    <property type="entry name" value="CPSase_GATase1"/>
</dbReference>
<evidence type="ECO:0000259" key="9">
    <source>
        <dbReference type="SMART" id="SM01097"/>
    </source>
</evidence>
<protein>
    <recommendedName>
        <fullName evidence="8">Carbamoyl phosphate synthase small chain</fullName>
        <ecNumber evidence="8">6.3.5.5</ecNumber>
    </recommendedName>
    <alternativeName>
        <fullName evidence="8">Carbamoyl phosphate synthetase glutamine chain</fullName>
    </alternativeName>
</protein>
<dbReference type="SMART" id="SM01097">
    <property type="entry name" value="CPSase_sm_chain"/>
    <property type="match status" value="1"/>
</dbReference>
<comment type="catalytic activity">
    <reaction evidence="7 8">
        <text>hydrogencarbonate + L-glutamine + 2 ATP + H2O = carbamoyl phosphate + L-glutamate + 2 ADP + phosphate + 2 H(+)</text>
        <dbReference type="Rhea" id="RHEA:18633"/>
        <dbReference type="ChEBI" id="CHEBI:15377"/>
        <dbReference type="ChEBI" id="CHEBI:15378"/>
        <dbReference type="ChEBI" id="CHEBI:17544"/>
        <dbReference type="ChEBI" id="CHEBI:29985"/>
        <dbReference type="ChEBI" id="CHEBI:30616"/>
        <dbReference type="ChEBI" id="CHEBI:43474"/>
        <dbReference type="ChEBI" id="CHEBI:58228"/>
        <dbReference type="ChEBI" id="CHEBI:58359"/>
        <dbReference type="ChEBI" id="CHEBI:456216"/>
        <dbReference type="EC" id="6.3.5.5"/>
    </reaction>
</comment>
<dbReference type="UniPathway" id="UPA00070">
    <property type="reaction ID" value="UER00115"/>
</dbReference>
<dbReference type="GO" id="GO:0004359">
    <property type="term" value="F:glutaminase activity"/>
    <property type="evidence" value="ECO:0007669"/>
    <property type="project" value="RHEA"/>
</dbReference>
<evidence type="ECO:0000256" key="5">
    <source>
        <dbReference type="ARBA" id="ARBA00022840"/>
    </source>
</evidence>
<dbReference type="NCBIfam" id="NF009475">
    <property type="entry name" value="PRK12838.1"/>
    <property type="match status" value="1"/>
</dbReference>
<feature type="binding site" evidence="8">
    <location>
        <position position="256"/>
    </location>
    <ligand>
        <name>L-glutamine</name>
        <dbReference type="ChEBI" id="CHEBI:58359"/>
    </ligand>
</feature>
<dbReference type="Pfam" id="PF00988">
    <property type="entry name" value="CPSase_sm_chain"/>
    <property type="match status" value="1"/>
</dbReference>
<dbReference type="AlphaFoldDB" id="A0A1Y3PKZ6"/>
<organism evidence="10 11">
    <name type="scientific">Bacillus thermozeamaize</name>
    <dbReference type="NCBI Taxonomy" id="230954"/>
    <lineage>
        <taxon>Bacteria</taxon>
        <taxon>Bacillati</taxon>
        <taxon>Bacillota</taxon>
        <taxon>Bacilli</taxon>
        <taxon>Bacillales</taxon>
        <taxon>Bacillaceae</taxon>
        <taxon>Bacillus</taxon>
    </lineage>
</organism>
<comment type="similarity">
    <text evidence="2 8">Belongs to the CarA family.</text>
</comment>
<keyword evidence="8" id="KW-0055">Arginine biosynthesis</keyword>
<evidence type="ECO:0000256" key="8">
    <source>
        <dbReference type="HAMAP-Rule" id="MF_01209"/>
    </source>
</evidence>
<dbReference type="CDD" id="cd01744">
    <property type="entry name" value="GATase1_CPSase"/>
    <property type="match status" value="1"/>
</dbReference>
<dbReference type="GO" id="GO:0006526">
    <property type="term" value="P:L-arginine biosynthetic process"/>
    <property type="evidence" value="ECO:0007669"/>
    <property type="project" value="UniProtKB-UniRule"/>
</dbReference>
<evidence type="ECO:0000313" key="11">
    <source>
        <dbReference type="Proteomes" id="UP000196475"/>
    </source>
</evidence>
<dbReference type="Gene3D" id="3.50.30.20">
    <property type="entry name" value="Carbamoyl-phosphate synthase small subunit, N-terminal domain"/>
    <property type="match status" value="1"/>
</dbReference>
<comment type="pathway">
    <text evidence="8">Pyrimidine metabolism; UMP biosynthesis via de novo pathway; (S)-dihydroorotate from bicarbonate: step 1/3.</text>
</comment>
<feature type="region of interest" description="CPSase" evidence="8">
    <location>
        <begin position="1"/>
        <end position="170"/>
    </location>
</feature>